<evidence type="ECO:0000313" key="2">
    <source>
        <dbReference type="EMBL" id="GBN88576.1"/>
    </source>
</evidence>
<dbReference type="AlphaFoldDB" id="A0A4Y2SLY4"/>
<gene>
    <name evidence="2" type="ORF">AVEN_52948_1</name>
</gene>
<sequence length="131" mass="14330">MQYLNFGRKYDAAEVTVDLSRLPNKNSLIQQVKIIMTRPFCAGDNSPSNSLSHVHSTGSIAVTESGTGTWGGVLSNSSHSEEESTETLEDKSLKLYEKLEKVIHSSGTWTWGGVLSNSSHSEEREHGNFGT</sequence>
<protein>
    <submittedName>
        <fullName evidence="2">Uncharacterized protein</fullName>
    </submittedName>
</protein>
<feature type="region of interest" description="Disordered" evidence="1">
    <location>
        <begin position="62"/>
        <end position="89"/>
    </location>
</feature>
<evidence type="ECO:0000256" key="1">
    <source>
        <dbReference type="SAM" id="MobiDB-lite"/>
    </source>
</evidence>
<dbReference type="Proteomes" id="UP000499080">
    <property type="component" value="Unassembled WGS sequence"/>
</dbReference>
<proteinExistence type="predicted"/>
<accession>A0A4Y2SLY4</accession>
<reference evidence="2 3" key="1">
    <citation type="journal article" date="2019" name="Sci. Rep.">
        <title>Orb-weaving spider Araneus ventricosus genome elucidates the spidroin gene catalogue.</title>
        <authorList>
            <person name="Kono N."/>
            <person name="Nakamura H."/>
            <person name="Ohtoshi R."/>
            <person name="Moran D.A.P."/>
            <person name="Shinohara A."/>
            <person name="Yoshida Y."/>
            <person name="Fujiwara M."/>
            <person name="Mori M."/>
            <person name="Tomita M."/>
            <person name="Arakawa K."/>
        </authorList>
    </citation>
    <scope>NUCLEOTIDE SEQUENCE [LARGE SCALE GENOMIC DNA]</scope>
</reference>
<name>A0A4Y2SLY4_ARAVE</name>
<keyword evidence="3" id="KW-1185">Reference proteome</keyword>
<organism evidence="2 3">
    <name type="scientific">Araneus ventricosus</name>
    <name type="common">Orbweaver spider</name>
    <name type="synonym">Epeira ventricosa</name>
    <dbReference type="NCBI Taxonomy" id="182803"/>
    <lineage>
        <taxon>Eukaryota</taxon>
        <taxon>Metazoa</taxon>
        <taxon>Ecdysozoa</taxon>
        <taxon>Arthropoda</taxon>
        <taxon>Chelicerata</taxon>
        <taxon>Arachnida</taxon>
        <taxon>Araneae</taxon>
        <taxon>Araneomorphae</taxon>
        <taxon>Entelegynae</taxon>
        <taxon>Araneoidea</taxon>
        <taxon>Araneidae</taxon>
        <taxon>Araneus</taxon>
    </lineage>
</organism>
<dbReference type="EMBL" id="BGPR01022352">
    <property type="protein sequence ID" value="GBN88576.1"/>
    <property type="molecule type" value="Genomic_DNA"/>
</dbReference>
<comment type="caution">
    <text evidence="2">The sequence shown here is derived from an EMBL/GenBank/DDBJ whole genome shotgun (WGS) entry which is preliminary data.</text>
</comment>
<evidence type="ECO:0000313" key="3">
    <source>
        <dbReference type="Proteomes" id="UP000499080"/>
    </source>
</evidence>